<evidence type="ECO:0000313" key="13">
    <source>
        <dbReference type="EMBL" id="BDV31141.1"/>
    </source>
</evidence>
<feature type="transmembrane region" description="Helical" evidence="10">
    <location>
        <begin position="412"/>
        <end position="428"/>
    </location>
</feature>
<evidence type="ECO:0000256" key="4">
    <source>
        <dbReference type="ARBA" id="ARBA00022676"/>
    </source>
</evidence>
<evidence type="ECO:0000256" key="8">
    <source>
        <dbReference type="ARBA" id="ARBA00023136"/>
    </source>
</evidence>
<sequence>MTTTAPSPQGARLSLYDRWASRVVTDPAIARRWRWLAPTLITLLAGVLRLWNLGHPHALVFDETYYAKDSWTQWNLGYPATWPEEADPRFLAGETDIFSTVGSFVVHPPLGRFLIGIGFGLFGPDTAVAWRVIAALVGTAVVLSVYLIARHLTGSTSFASVAGLLMAVDGLAIVLSRVALLDIFLTFFVLLAVWFVLLDRRTHLRRLEAAIDDAAARDPDADPSPWGPVFWNRPWVLAAGAAIGAATAVKWSGLYVAAALGVYLVVTDALARRRLGVAFWPLAAVVRQGVVAFLLFIPVAVAVYLASWIGWLTTEGGWDRSADPDASALQNLWTYHQAIYNFHVGLTAPHGYASPAWQWPLLLRPTSMYYQQQGDLVQNIYSMPNPLIWYAGVAAVIWLGYRFVVARDWRHAIVLVGVGATYLPWLLYPERTIFQFYTIATLPFLVLALTFALRAVAGAPGDSAYRRTSGQRVVGVFLVVALALSAFWYPILTGTPVPYSFWQLHNWMPGWI</sequence>
<feature type="transmembrane region" description="Helical" evidence="10">
    <location>
        <begin position="291"/>
        <end position="311"/>
    </location>
</feature>
<dbReference type="InterPro" id="IPR003342">
    <property type="entry name" value="ArnT-like_N"/>
</dbReference>
<dbReference type="EMBL" id="AP027141">
    <property type="protein sequence ID" value="BDV31141.1"/>
    <property type="molecule type" value="Genomic_DNA"/>
</dbReference>
<evidence type="ECO:0000256" key="10">
    <source>
        <dbReference type="RuleBase" id="RU367007"/>
    </source>
</evidence>
<dbReference type="PANTHER" id="PTHR10050">
    <property type="entry name" value="DOLICHYL-PHOSPHATE-MANNOSE--PROTEIN MANNOSYLTRANSFERASE"/>
    <property type="match status" value="1"/>
</dbReference>
<evidence type="ECO:0000259" key="12">
    <source>
        <dbReference type="Pfam" id="PF16192"/>
    </source>
</evidence>
<feature type="transmembrane region" description="Helical" evidence="10">
    <location>
        <begin position="128"/>
        <end position="149"/>
    </location>
</feature>
<feature type="transmembrane region" description="Helical" evidence="10">
    <location>
        <begin position="254"/>
        <end position="271"/>
    </location>
</feature>
<evidence type="ECO:0000256" key="3">
    <source>
        <dbReference type="ARBA" id="ARBA00007222"/>
    </source>
</evidence>
<gene>
    <name evidence="13" type="ORF">Microterr_18010</name>
</gene>
<feature type="transmembrane region" description="Helical" evidence="10">
    <location>
        <begin position="156"/>
        <end position="174"/>
    </location>
</feature>
<evidence type="ECO:0000256" key="5">
    <source>
        <dbReference type="ARBA" id="ARBA00022679"/>
    </source>
</evidence>
<proteinExistence type="inferred from homology"/>
<name>A0ABM8E055_9MICO</name>
<evidence type="ECO:0000256" key="2">
    <source>
        <dbReference type="ARBA" id="ARBA00004922"/>
    </source>
</evidence>
<comment type="subcellular location">
    <subcellularLocation>
        <location evidence="10">Cell membrane</location>
    </subcellularLocation>
    <subcellularLocation>
        <location evidence="1">Endomembrane system</location>
        <topology evidence="1">Multi-pass membrane protein</topology>
    </subcellularLocation>
</comment>
<dbReference type="RefSeq" id="WP_263798278.1">
    <property type="nucleotide sequence ID" value="NZ_AP027141.1"/>
</dbReference>
<evidence type="ECO:0000259" key="11">
    <source>
        <dbReference type="Pfam" id="PF02366"/>
    </source>
</evidence>
<keyword evidence="7 10" id="KW-1133">Transmembrane helix</keyword>
<keyword evidence="6 10" id="KW-0812">Transmembrane</keyword>
<reference evidence="13 14" key="1">
    <citation type="submission" date="2022-12" db="EMBL/GenBank/DDBJ databases">
        <title>Microbacterium terricola strain KV-448 chromosome, complete genome.</title>
        <authorList>
            <person name="Oshima T."/>
            <person name="Moriya T."/>
            <person name="Bessho Y."/>
        </authorList>
    </citation>
    <scope>NUCLEOTIDE SEQUENCE [LARGE SCALE GENOMIC DNA]</scope>
    <source>
        <strain evidence="13 14">KV-448</strain>
    </source>
</reference>
<keyword evidence="4 10" id="KW-0328">Glycosyltransferase</keyword>
<feature type="transmembrane region" description="Helical" evidence="10">
    <location>
        <begin position="473"/>
        <end position="492"/>
    </location>
</feature>
<feature type="transmembrane region" description="Helical" evidence="10">
    <location>
        <begin position="434"/>
        <end position="453"/>
    </location>
</feature>
<dbReference type="InterPro" id="IPR032421">
    <property type="entry name" value="PMT_4TMC"/>
</dbReference>
<feature type="domain" description="Protein O-mannosyl-transferase C-terminal four TM" evidence="12">
    <location>
        <begin position="329"/>
        <end position="511"/>
    </location>
</feature>
<evidence type="ECO:0000313" key="14">
    <source>
        <dbReference type="Proteomes" id="UP001317779"/>
    </source>
</evidence>
<feature type="domain" description="ArnT-like N-terminal" evidence="11">
    <location>
        <begin position="40"/>
        <end position="197"/>
    </location>
</feature>
<evidence type="ECO:0000256" key="1">
    <source>
        <dbReference type="ARBA" id="ARBA00004127"/>
    </source>
</evidence>
<keyword evidence="14" id="KW-1185">Reference proteome</keyword>
<accession>A0ABM8E055</accession>
<protein>
    <recommendedName>
        <fullName evidence="9 10">Polyprenol-phosphate-mannose--protein mannosyltransferase</fullName>
        <ecNumber evidence="10">2.4.1.-</ecNumber>
    </recommendedName>
</protein>
<dbReference type="Proteomes" id="UP001317779">
    <property type="component" value="Chromosome"/>
</dbReference>
<feature type="transmembrane region" description="Helical" evidence="10">
    <location>
        <begin position="387"/>
        <end position="405"/>
    </location>
</feature>
<feature type="transmembrane region" description="Helical" evidence="10">
    <location>
        <begin position="180"/>
        <end position="198"/>
    </location>
</feature>
<dbReference type="Pfam" id="PF02366">
    <property type="entry name" value="PMT"/>
    <property type="match status" value="1"/>
</dbReference>
<evidence type="ECO:0000256" key="6">
    <source>
        <dbReference type="ARBA" id="ARBA00022692"/>
    </source>
</evidence>
<keyword evidence="8 10" id="KW-0472">Membrane</keyword>
<dbReference type="Pfam" id="PF16192">
    <property type="entry name" value="PMT_4TMC"/>
    <property type="match status" value="1"/>
</dbReference>
<keyword evidence="5 10" id="KW-0808">Transferase</keyword>
<evidence type="ECO:0000256" key="7">
    <source>
        <dbReference type="ARBA" id="ARBA00022989"/>
    </source>
</evidence>
<dbReference type="PANTHER" id="PTHR10050:SF46">
    <property type="entry name" value="PROTEIN O-MANNOSYL-TRANSFERASE 2"/>
    <property type="match status" value="1"/>
</dbReference>
<evidence type="ECO:0000256" key="9">
    <source>
        <dbReference type="ARBA" id="ARBA00093617"/>
    </source>
</evidence>
<comment type="function">
    <text evidence="10">Protein O-mannosyltransferase that catalyzes the transfer of a single mannose residue from a polyprenol phospho-mannosyl lipidic donor to the hydroxyl group of selected serine and threonine residues in acceptor proteins.</text>
</comment>
<dbReference type="InterPro" id="IPR027005">
    <property type="entry name" value="PMT-like"/>
</dbReference>
<dbReference type="EC" id="2.4.1.-" evidence="10"/>
<organism evidence="13 14">
    <name type="scientific">Microbacterium terricola</name>
    <dbReference type="NCBI Taxonomy" id="344163"/>
    <lineage>
        <taxon>Bacteria</taxon>
        <taxon>Bacillati</taxon>
        <taxon>Actinomycetota</taxon>
        <taxon>Actinomycetes</taxon>
        <taxon>Micrococcales</taxon>
        <taxon>Microbacteriaceae</taxon>
        <taxon>Microbacterium</taxon>
    </lineage>
</organism>
<comment type="pathway">
    <text evidence="2 10">Protein modification; protein glycosylation.</text>
</comment>
<keyword evidence="10" id="KW-1003">Cell membrane</keyword>
<comment type="similarity">
    <text evidence="3 10">Belongs to the glycosyltransferase 39 family.</text>
</comment>